<protein>
    <submittedName>
        <fullName evidence="1">Uncharacterized protein</fullName>
    </submittedName>
</protein>
<dbReference type="Proteomes" id="UP000287022">
    <property type="component" value="Unassembled WGS sequence"/>
</dbReference>
<dbReference type="STRING" id="1122124.GCA_000423165_00632"/>
<reference evidence="2" key="1">
    <citation type="journal article" date="2018" name="Front. Microbiol.">
        <title>Genome-Based Analysis Reveals the Taxonomy and Diversity of the Family Idiomarinaceae.</title>
        <authorList>
            <person name="Liu Y."/>
            <person name="Lai Q."/>
            <person name="Shao Z."/>
        </authorList>
    </citation>
    <scope>NUCLEOTIDE SEQUENCE [LARGE SCALE GENOMIC DNA]</scope>
    <source>
        <strain evidence="2">c121</strain>
    </source>
</reference>
<dbReference type="GO" id="GO:0005509">
    <property type="term" value="F:calcium ion binding"/>
    <property type="evidence" value="ECO:0007669"/>
    <property type="project" value="InterPro"/>
</dbReference>
<evidence type="ECO:0000313" key="1">
    <source>
        <dbReference type="EMBL" id="RUO74479.1"/>
    </source>
</evidence>
<dbReference type="EMBL" id="PIQE01000001">
    <property type="protein sequence ID" value="RUO74479.1"/>
    <property type="molecule type" value="Genomic_DNA"/>
</dbReference>
<dbReference type="SUPFAM" id="SSF103647">
    <property type="entry name" value="TSP type-3 repeat"/>
    <property type="match status" value="1"/>
</dbReference>
<keyword evidence="2" id="KW-1185">Reference proteome</keyword>
<comment type="caution">
    <text evidence="1">The sequence shown here is derived from an EMBL/GenBank/DDBJ whole genome shotgun (WGS) entry which is preliminary data.</text>
</comment>
<evidence type="ECO:0000313" key="2">
    <source>
        <dbReference type="Proteomes" id="UP000287022"/>
    </source>
</evidence>
<gene>
    <name evidence="1" type="ORF">CWI80_03830</name>
</gene>
<accession>A0A432Z984</accession>
<proteinExistence type="predicted"/>
<dbReference type="AlphaFoldDB" id="A0A432Z984"/>
<organism evidence="1 2">
    <name type="scientific">Pseudidiomarina sediminum</name>
    <dbReference type="NCBI Taxonomy" id="431675"/>
    <lineage>
        <taxon>Bacteria</taxon>
        <taxon>Pseudomonadati</taxon>
        <taxon>Pseudomonadota</taxon>
        <taxon>Gammaproteobacteria</taxon>
        <taxon>Alteromonadales</taxon>
        <taxon>Idiomarinaceae</taxon>
        <taxon>Pseudidiomarina</taxon>
    </lineage>
</organism>
<sequence length="295" mass="32547">MVGISASLSLPAAADQLELTITGTITDTNASAETYAAGAHSARATIVYDTSVEPELGRYTHLPINTIEYQNTILSITYEFFDVHGDAIDISGTTAFDPTSAYLVEENLYRLEYPETDVHQQRAFFQAYFVPNNTSDYEEQMRIYFGQLTDADFIDTSIAPHRIITDEPNRFVTLFTTFSSNEQHQLLFRIASPTLTYSLSDDDNDGVANGADLCTATAADTTVVIDGIDSGVTNHVDTDGCAISDHFAACEAEQQSAPFLAYRGPTMCETGVMYDAYRNGLIDYMELRQLRATLY</sequence>
<dbReference type="InterPro" id="IPR028974">
    <property type="entry name" value="TSP_type-3_rpt"/>
</dbReference>
<name>A0A432Z984_9GAMM</name>